<gene>
    <name evidence="1" type="ORF">PXEA_LOCUS22408</name>
</gene>
<proteinExistence type="predicted"/>
<reference evidence="1" key="1">
    <citation type="submission" date="2018-11" db="EMBL/GenBank/DDBJ databases">
        <authorList>
            <consortium name="Pathogen Informatics"/>
        </authorList>
    </citation>
    <scope>NUCLEOTIDE SEQUENCE</scope>
</reference>
<comment type="caution">
    <text evidence="1">The sequence shown here is derived from an EMBL/GenBank/DDBJ whole genome shotgun (WGS) entry which is preliminary data.</text>
</comment>
<dbReference type="Proteomes" id="UP000784294">
    <property type="component" value="Unassembled WGS sequence"/>
</dbReference>
<name>A0A3S5APS5_9PLAT</name>
<evidence type="ECO:0000313" key="2">
    <source>
        <dbReference type="Proteomes" id="UP000784294"/>
    </source>
</evidence>
<organism evidence="1 2">
    <name type="scientific">Protopolystoma xenopodis</name>
    <dbReference type="NCBI Taxonomy" id="117903"/>
    <lineage>
        <taxon>Eukaryota</taxon>
        <taxon>Metazoa</taxon>
        <taxon>Spiralia</taxon>
        <taxon>Lophotrochozoa</taxon>
        <taxon>Platyhelminthes</taxon>
        <taxon>Monogenea</taxon>
        <taxon>Polyopisthocotylea</taxon>
        <taxon>Polystomatidea</taxon>
        <taxon>Polystomatidae</taxon>
        <taxon>Protopolystoma</taxon>
    </lineage>
</organism>
<accession>A0A3S5APS5</accession>
<keyword evidence="2" id="KW-1185">Reference proteome</keyword>
<dbReference type="AlphaFoldDB" id="A0A3S5APS5"/>
<dbReference type="EMBL" id="CAAALY010099168">
    <property type="protein sequence ID" value="VEL28968.1"/>
    <property type="molecule type" value="Genomic_DNA"/>
</dbReference>
<evidence type="ECO:0000313" key="1">
    <source>
        <dbReference type="EMBL" id="VEL28968.1"/>
    </source>
</evidence>
<protein>
    <submittedName>
        <fullName evidence="1">Uncharacterized protein</fullName>
    </submittedName>
</protein>
<sequence>MTGIWPESIQELTISKALPTSATSTSDFPTIFLRRLHNGALTRLSVCQAHLDKLGVNETSTSVTDLERLLFVRQLPMVSRLIDSLIDYTAIVFTIIVISSTN</sequence>